<protein>
    <submittedName>
        <fullName evidence="5">Signal recognition particle protein</fullName>
    </submittedName>
</protein>
<dbReference type="PANTHER" id="PTHR17453">
    <property type="entry name" value="SIGNAL RECOGNITION PARTICLE 19 KD PROTEIN"/>
    <property type="match status" value="1"/>
</dbReference>
<sequence>MSVTDKRIVVYPQYIDVEKTVAEGRRLPKDKACGEPFVDEMHDCCKLLNLESVIE</sequence>
<proteinExistence type="predicted"/>
<comment type="subcellular location">
    <subcellularLocation>
        <location evidence="1">Cytoplasm</location>
    </subcellularLocation>
</comment>
<name>A0A2J8A7I1_9CHLO</name>
<evidence type="ECO:0000256" key="1">
    <source>
        <dbReference type="ARBA" id="ARBA00004496"/>
    </source>
</evidence>
<evidence type="ECO:0000256" key="2">
    <source>
        <dbReference type="ARBA" id="ARBA00022490"/>
    </source>
</evidence>
<dbReference type="AlphaFoldDB" id="A0A2J8A7I1"/>
<keyword evidence="3" id="KW-0733">Signal recognition particle</keyword>
<dbReference type="GO" id="GO:0005786">
    <property type="term" value="C:signal recognition particle, endoplasmic reticulum targeting"/>
    <property type="evidence" value="ECO:0007669"/>
    <property type="project" value="UniProtKB-KW"/>
</dbReference>
<evidence type="ECO:0000256" key="3">
    <source>
        <dbReference type="ARBA" id="ARBA00023135"/>
    </source>
</evidence>
<evidence type="ECO:0000313" key="6">
    <source>
        <dbReference type="Proteomes" id="UP000236333"/>
    </source>
</evidence>
<dbReference type="PANTHER" id="PTHR17453:SF0">
    <property type="entry name" value="SIGNAL RECOGNITION PARTICLE 19 KDA PROTEIN"/>
    <property type="match status" value="1"/>
</dbReference>
<comment type="caution">
    <text evidence="5">The sequence shown here is derived from an EMBL/GenBank/DDBJ whole genome shotgun (WGS) entry which is preliminary data.</text>
</comment>
<dbReference type="InterPro" id="IPR002778">
    <property type="entry name" value="Signal_recog_particle_SRP19"/>
</dbReference>
<dbReference type="SUPFAM" id="SSF69695">
    <property type="entry name" value="SRP19"/>
    <property type="match status" value="1"/>
</dbReference>
<gene>
    <name evidence="5" type="ORF">TSOC_005044</name>
</gene>
<reference evidence="5 6" key="1">
    <citation type="journal article" date="2017" name="Mol. Biol. Evol.">
        <title>The 4-celled Tetrabaena socialis nuclear genome reveals the essential components for genetic control of cell number at the origin of multicellularity in the volvocine lineage.</title>
        <authorList>
            <person name="Featherston J."/>
            <person name="Arakaki Y."/>
            <person name="Hanschen E.R."/>
            <person name="Ferris P.J."/>
            <person name="Michod R.E."/>
            <person name="Olson B.J.S.C."/>
            <person name="Nozaki H."/>
            <person name="Durand P.M."/>
        </authorList>
    </citation>
    <scope>NUCLEOTIDE SEQUENCE [LARGE SCALE GENOMIC DNA]</scope>
    <source>
        <strain evidence="5 6">NIES-571</strain>
    </source>
</reference>
<dbReference type="GO" id="GO:0006617">
    <property type="term" value="P:SRP-dependent cotranslational protein targeting to membrane, signal sequence recognition"/>
    <property type="evidence" value="ECO:0007669"/>
    <property type="project" value="TreeGrafter"/>
</dbReference>
<keyword evidence="2" id="KW-0963">Cytoplasm</keyword>
<dbReference type="GO" id="GO:0008312">
    <property type="term" value="F:7S RNA binding"/>
    <property type="evidence" value="ECO:0007669"/>
    <property type="project" value="InterPro"/>
</dbReference>
<feature type="non-terminal residue" evidence="5">
    <location>
        <position position="55"/>
    </location>
</feature>
<dbReference type="Gene3D" id="3.30.56.30">
    <property type="entry name" value="Signal recognition particle, SRP19-like subunit"/>
    <property type="match status" value="1"/>
</dbReference>
<accession>A0A2J8A7I1</accession>
<evidence type="ECO:0000256" key="4">
    <source>
        <dbReference type="ARBA" id="ARBA00023274"/>
    </source>
</evidence>
<dbReference type="OrthoDB" id="2190947at2759"/>
<dbReference type="EMBL" id="PGGS01000128">
    <property type="protein sequence ID" value="PNH08465.1"/>
    <property type="molecule type" value="Genomic_DNA"/>
</dbReference>
<dbReference type="Pfam" id="PF01922">
    <property type="entry name" value="SRP19"/>
    <property type="match status" value="1"/>
</dbReference>
<organism evidence="5 6">
    <name type="scientific">Tetrabaena socialis</name>
    <dbReference type="NCBI Taxonomy" id="47790"/>
    <lineage>
        <taxon>Eukaryota</taxon>
        <taxon>Viridiplantae</taxon>
        <taxon>Chlorophyta</taxon>
        <taxon>core chlorophytes</taxon>
        <taxon>Chlorophyceae</taxon>
        <taxon>CS clade</taxon>
        <taxon>Chlamydomonadales</taxon>
        <taxon>Tetrabaenaceae</taxon>
        <taxon>Tetrabaena</taxon>
    </lineage>
</organism>
<dbReference type="InterPro" id="IPR036521">
    <property type="entry name" value="SRP19-like_sf"/>
</dbReference>
<keyword evidence="4" id="KW-0687">Ribonucleoprotein</keyword>
<evidence type="ECO:0000313" key="5">
    <source>
        <dbReference type="EMBL" id="PNH08465.1"/>
    </source>
</evidence>
<keyword evidence="6" id="KW-1185">Reference proteome</keyword>
<dbReference type="Proteomes" id="UP000236333">
    <property type="component" value="Unassembled WGS sequence"/>
</dbReference>